<sequence length="829" mass="91579">MTDRKIEILAPAGSYASFKAALCAGADAVYAGGSQFGARAYADNFTKEELIAAIREAHLHGRRLYLTVNTLLKDSEISGLYEWLLPFYECGLDAVIVQDTGVFELVRTCFPGLDIHVSTQMSIAGAYGAKFMESQGATRVVPARELSLGEIRQIRRETDLEIECFVHGALCYCYSGQCLLSSMIGGRSGNRGQCAQPCRLPYTVDGRKRHFLSPKDICTLEIIPDLIEAGVDSFKIEGRMKKPEYVAAVTAMYRKYTDLFLKSGREGYHVLPGDRDMLMDLYNRGGSSTGYYKTHNGPDMMAFDRPNHAGVPALSVQSQKGRRVCAKALRELSPGDVIEITGGKDNYTTGSRVGAGDEISFLVQRETRLKPGTILPRIRSASLIDRIQKTYTDAGLRRGITGMFTAEKGSPAVLSVSCDGVTCNTFTEEPVQQAQSRPADEASVQNRLEKTGGTAFFFRKLEINMESDLFLPVGQLNLLRRDALEKLERSIAAKYERPRPEGYPEETERQTGCGSKYGTGCGIECGAEPSDDRTESSACDAMPLSVSVQTEEQLSAVLSFAEENRGAVGRVHADLSIFSGSAAERESKAVSAADCVSAFHRAGVRLGLSLPHIFRQGALRGSSDVRRTIEELLKSGNFDHVLIRNYEEFQLLLELKFDKTVILDHNLYVFNRYAKAFWNRLGVTEFTAPLELNARELESLGLSDCELAVSGPVPVMLSSQCLLRSTGRCTSGKKGHTAVLTDRFGNRYPSVSRCDSCYSILYNYEPLYLGEEAERIRMLFPAALRAEFVSEDRSQVFSMLNRIKKAFRGEDPGDVPFPYTEGHFNRGVR</sequence>
<gene>
    <name evidence="2" type="ORF">LKD70_01390</name>
</gene>
<dbReference type="PROSITE" id="PS01276">
    <property type="entry name" value="PEPTIDASE_U32"/>
    <property type="match status" value="1"/>
</dbReference>
<feature type="domain" description="Peptidase U32 collagenase" evidence="1">
    <location>
        <begin position="379"/>
        <end position="490"/>
    </location>
</feature>
<organism evidence="2 3">
    <name type="scientific">Ruminococcus turbiniformis</name>
    <dbReference type="NCBI Taxonomy" id="2881258"/>
    <lineage>
        <taxon>Bacteria</taxon>
        <taxon>Bacillati</taxon>
        <taxon>Bacillota</taxon>
        <taxon>Clostridia</taxon>
        <taxon>Eubacteriales</taxon>
        <taxon>Oscillospiraceae</taxon>
        <taxon>Ruminococcus</taxon>
    </lineage>
</organism>
<dbReference type="PANTHER" id="PTHR30217:SF10">
    <property type="entry name" value="23S RRNA 5-HYDROXYCYTIDINE C2501 SYNTHASE"/>
    <property type="match status" value="1"/>
</dbReference>
<keyword evidence="3" id="KW-1185">Reference proteome</keyword>
<dbReference type="Proteomes" id="UP001198151">
    <property type="component" value="Unassembled WGS sequence"/>
</dbReference>
<evidence type="ECO:0000313" key="2">
    <source>
        <dbReference type="EMBL" id="MCC2253106.1"/>
    </source>
</evidence>
<comment type="caution">
    <text evidence="2">The sequence shown here is derived from an EMBL/GenBank/DDBJ whole genome shotgun (WGS) entry which is preliminary data.</text>
</comment>
<evidence type="ECO:0000259" key="1">
    <source>
        <dbReference type="Pfam" id="PF12392"/>
    </source>
</evidence>
<dbReference type="InterPro" id="IPR001539">
    <property type="entry name" value="Peptidase_U32"/>
</dbReference>
<reference evidence="2 3" key="1">
    <citation type="submission" date="2021-10" db="EMBL/GenBank/DDBJ databases">
        <title>Anaerobic single-cell dispensing facilitates the cultivation of human gut bacteria.</title>
        <authorList>
            <person name="Afrizal A."/>
        </authorList>
    </citation>
    <scope>NUCLEOTIDE SEQUENCE [LARGE SCALE GENOMIC DNA]</scope>
    <source>
        <strain evidence="2 3">CLA-AA-H200</strain>
    </source>
</reference>
<dbReference type="Pfam" id="PF12392">
    <property type="entry name" value="DUF3656"/>
    <property type="match status" value="1"/>
</dbReference>
<dbReference type="RefSeq" id="WP_227706270.1">
    <property type="nucleotide sequence ID" value="NZ_JAJEQX010000002.1"/>
</dbReference>
<dbReference type="EMBL" id="JAJEQX010000002">
    <property type="protein sequence ID" value="MCC2253106.1"/>
    <property type="molecule type" value="Genomic_DNA"/>
</dbReference>
<dbReference type="InterPro" id="IPR020988">
    <property type="entry name" value="Pept_U32_collagenase"/>
</dbReference>
<dbReference type="PANTHER" id="PTHR30217">
    <property type="entry name" value="PEPTIDASE U32 FAMILY"/>
    <property type="match status" value="1"/>
</dbReference>
<evidence type="ECO:0000313" key="3">
    <source>
        <dbReference type="Proteomes" id="UP001198151"/>
    </source>
</evidence>
<dbReference type="Pfam" id="PF01136">
    <property type="entry name" value="Peptidase_U32"/>
    <property type="match status" value="1"/>
</dbReference>
<protein>
    <submittedName>
        <fullName evidence="2">U32 family peptidase</fullName>
    </submittedName>
</protein>
<proteinExistence type="predicted"/>
<accession>A0ABS8FSU5</accession>
<name>A0ABS8FSU5_9FIRM</name>
<dbReference type="InterPro" id="IPR051454">
    <property type="entry name" value="RNA/ubiquinone_mod_enzymes"/>
</dbReference>